<dbReference type="FunFam" id="3.40.1390.30:FF:000001">
    <property type="entry name" value="GTP cyclohydrolase 1 type 2"/>
    <property type="match status" value="1"/>
</dbReference>
<accession>A0AAW0X905</accession>
<dbReference type="GO" id="GO:0046872">
    <property type="term" value="F:metal ion binding"/>
    <property type="evidence" value="ECO:0007669"/>
    <property type="project" value="UniProtKB-KW"/>
</dbReference>
<dbReference type="Proteomes" id="UP001445076">
    <property type="component" value="Unassembled WGS sequence"/>
</dbReference>
<feature type="binding site" evidence="4">
    <location>
        <position position="124"/>
    </location>
    <ligand>
        <name>a divalent metal cation</name>
        <dbReference type="ChEBI" id="CHEBI:60240"/>
        <label>1</label>
    </ligand>
</feature>
<feature type="binding site" evidence="4">
    <location>
        <position position="328"/>
    </location>
    <ligand>
        <name>a divalent metal cation</name>
        <dbReference type="ChEBI" id="CHEBI:60240"/>
        <label>1</label>
    </ligand>
</feature>
<dbReference type="GO" id="GO:0005739">
    <property type="term" value="C:mitochondrion"/>
    <property type="evidence" value="ECO:0007669"/>
    <property type="project" value="TreeGrafter"/>
</dbReference>
<dbReference type="EMBL" id="JARKIK010000032">
    <property type="protein sequence ID" value="KAK8740983.1"/>
    <property type="molecule type" value="Genomic_DNA"/>
</dbReference>
<name>A0AAW0X905_CHEQU</name>
<feature type="binding site" evidence="4">
    <location>
        <position position="324"/>
    </location>
    <ligand>
        <name>a divalent metal cation</name>
        <dbReference type="ChEBI" id="CHEBI:60240"/>
        <label>1</label>
    </ligand>
</feature>
<dbReference type="AlphaFoldDB" id="A0AAW0X905"/>
<proteinExistence type="inferred from homology"/>
<dbReference type="InterPro" id="IPR017222">
    <property type="entry name" value="DUF34/NIF3_animal"/>
</dbReference>
<dbReference type="EMBL" id="JARKIK010000032">
    <property type="protein sequence ID" value="KAK8740984.1"/>
    <property type="molecule type" value="Genomic_DNA"/>
</dbReference>
<dbReference type="Pfam" id="PF01784">
    <property type="entry name" value="DUF34_NIF3"/>
    <property type="match status" value="1"/>
</dbReference>
<feature type="binding site" evidence="4">
    <location>
        <position position="86"/>
    </location>
    <ligand>
        <name>a divalent metal cation</name>
        <dbReference type="ChEBI" id="CHEBI:60240"/>
        <label>1</label>
    </ligand>
</feature>
<reference evidence="5" key="2">
    <citation type="submission" date="2024-01" db="EMBL/GenBank/DDBJ databases">
        <authorList>
            <person name="He J."/>
            <person name="Wang M."/>
            <person name="Zheng J."/>
            <person name="Liu Z."/>
        </authorList>
    </citation>
    <scope>NUCLEOTIDE SEQUENCE</scope>
    <source>
        <strain evidence="5">ZL_2023a</strain>
        <tissue evidence="5">Muscle</tissue>
    </source>
</reference>
<dbReference type="Gene3D" id="3.40.1390.30">
    <property type="entry name" value="NIF3 (NGG1p interacting factor 3)-like"/>
    <property type="match status" value="2"/>
</dbReference>
<keyword evidence="6" id="KW-1185">Reference proteome</keyword>
<reference evidence="5 6" key="1">
    <citation type="journal article" date="2024" name="BMC Genomics">
        <title>Genome assembly of redclaw crayfish (Cherax quadricarinatus) provides insights into its immune adaptation and hypoxia tolerance.</title>
        <authorList>
            <person name="Liu Z."/>
            <person name="Zheng J."/>
            <person name="Li H."/>
            <person name="Fang K."/>
            <person name="Wang S."/>
            <person name="He J."/>
            <person name="Zhou D."/>
            <person name="Weng S."/>
            <person name="Chi M."/>
            <person name="Gu Z."/>
            <person name="He J."/>
            <person name="Li F."/>
            <person name="Wang M."/>
        </authorList>
    </citation>
    <scope>NUCLEOTIDE SEQUENCE [LARGE SCALE GENOMIC DNA]</scope>
    <source>
        <strain evidence="5">ZL_2023a</strain>
    </source>
</reference>
<dbReference type="InterPro" id="IPR002678">
    <property type="entry name" value="DUF34/NIF3"/>
</dbReference>
<organism evidence="5 6">
    <name type="scientific">Cherax quadricarinatus</name>
    <name type="common">Australian red claw crayfish</name>
    <dbReference type="NCBI Taxonomy" id="27406"/>
    <lineage>
        <taxon>Eukaryota</taxon>
        <taxon>Metazoa</taxon>
        <taxon>Ecdysozoa</taxon>
        <taxon>Arthropoda</taxon>
        <taxon>Crustacea</taxon>
        <taxon>Multicrustacea</taxon>
        <taxon>Malacostraca</taxon>
        <taxon>Eumalacostraca</taxon>
        <taxon>Eucarida</taxon>
        <taxon>Decapoda</taxon>
        <taxon>Pleocyemata</taxon>
        <taxon>Astacidea</taxon>
        <taxon>Parastacoidea</taxon>
        <taxon>Parastacidae</taxon>
        <taxon>Cherax</taxon>
    </lineage>
</organism>
<gene>
    <name evidence="5" type="ORF">OTU49_002808</name>
</gene>
<dbReference type="PANTHER" id="PTHR13799">
    <property type="entry name" value="NGG1 INTERACTING FACTOR 3"/>
    <property type="match status" value="1"/>
</dbReference>
<dbReference type="PANTHER" id="PTHR13799:SF13">
    <property type="entry name" value="NIF3-LIKE PROTEIN 1"/>
    <property type="match status" value="1"/>
</dbReference>
<protein>
    <recommendedName>
        <fullName evidence="2 3">NIF3-like protein 1</fullName>
    </recommendedName>
</protein>
<evidence type="ECO:0000313" key="5">
    <source>
        <dbReference type="EMBL" id="KAK8740983.1"/>
    </source>
</evidence>
<dbReference type="SUPFAM" id="SSF102705">
    <property type="entry name" value="NIF3 (NGG1p interacting factor 3)-like"/>
    <property type="match status" value="1"/>
</dbReference>
<comment type="caution">
    <text evidence="5">The sequence shown here is derived from an EMBL/GenBank/DDBJ whole genome shotgun (WGS) entry which is preliminary data.</text>
</comment>
<evidence type="ECO:0000313" key="6">
    <source>
        <dbReference type="Proteomes" id="UP001445076"/>
    </source>
</evidence>
<evidence type="ECO:0000256" key="1">
    <source>
        <dbReference type="ARBA" id="ARBA00006964"/>
    </source>
</evidence>
<comment type="similarity">
    <text evidence="1 3">Belongs to the GTP cyclohydrolase I type 2/NIF3 family.</text>
</comment>
<dbReference type="InterPro" id="IPR036069">
    <property type="entry name" value="DUF34/NIF3_sf"/>
</dbReference>
<evidence type="ECO:0000256" key="4">
    <source>
        <dbReference type="PIRSR" id="PIRSR602678-1"/>
    </source>
</evidence>
<keyword evidence="4" id="KW-0479">Metal-binding</keyword>
<evidence type="ECO:0000256" key="2">
    <source>
        <dbReference type="ARBA" id="ARBA00019069"/>
    </source>
</evidence>
<sequence length="362" mass="39594">MSFSVLSWPVGRFLHIRHYSMHLSEVVKRLNSLAPPFLAESWDNVGLLVEPYTKKNIETMLLSNDLTEEVMDEAEAQGANLIFSYHPPVFRPLKRITSNGWKDRIIARCLEKGIAIYSPHTACDAVLGGVNDWLIQAFDGEEVTPLQISVKPSDCSHQVTITVSSESEATMLMERLTPLLVQSSVLFRSEKRVELVCPETTLPTIVRLASGNGNSTSIQLSITKIEKVPMPGHGLGRKCKLAHPMTISEAINRIKSHLGLSYVRLALACGATLESSVGSVAVCAGSGTSVLCGAIADLWLTGEMSHHDILDATQQGTTVVLAEHSNSERGFLKVLQPRLYSLFGHEINVIISEKDKTPLSVV</sequence>
<dbReference type="PIRSF" id="PIRSF037490">
    <property type="entry name" value="UCP037490_NIF3_euk"/>
    <property type="match status" value="1"/>
</dbReference>
<dbReference type="NCBIfam" id="TIGR00486">
    <property type="entry name" value="YbgI_SA1388"/>
    <property type="match status" value="1"/>
</dbReference>
<evidence type="ECO:0000256" key="3">
    <source>
        <dbReference type="PIRNR" id="PIRNR037490"/>
    </source>
</evidence>